<feature type="binding site" description="covalent" evidence="6">
    <location>
        <position position="117"/>
    </location>
    <ligand>
        <name>heme c</name>
        <dbReference type="ChEBI" id="CHEBI:61717"/>
        <label>3</label>
    </ligand>
</feature>
<dbReference type="GO" id="GO:0046872">
    <property type="term" value="F:metal ion binding"/>
    <property type="evidence" value="ECO:0007669"/>
    <property type="project" value="UniProtKB-KW"/>
</dbReference>
<dbReference type="CDD" id="cd08168">
    <property type="entry name" value="Cytochrom_C3"/>
    <property type="match status" value="1"/>
</dbReference>
<gene>
    <name evidence="9" type="ORF">G3N55_04155</name>
</gene>
<evidence type="ECO:0000256" key="3">
    <source>
        <dbReference type="ARBA" id="ARBA00022723"/>
    </source>
</evidence>
<dbReference type="SUPFAM" id="SSF48695">
    <property type="entry name" value="Multiheme cytochromes"/>
    <property type="match status" value="1"/>
</dbReference>
<dbReference type="InterPro" id="IPR020942">
    <property type="entry name" value="Cyt_c_III_dom"/>
</dbReference>
<evidence type="ECO:0000313" key="9">
    <source>
        <dbReference type="EMBL" id="NDY42041.1"/>
    </source>
</evidence>
<feature type="signal peptide" evidence="7">
    <location>
        <begin position="1"/>
        <end position="24"/>
    </location>
</feature>
<feature type="binding site" description="axial binding residue" evidence="6">
    <location>
        <position position="121"/>
    </location>
    <ligand>
        <name>heme c</name>
        <dbReference type="ChEBI" id="CHEBI:61717"/>
        <label>1</label>
    </ligand>
    <ligandPart>
        <name>Fe</name>
        <dbReference type="ChEBI" id="CHEBI:18248"/>
    </ligandPart>
</feature>
<sequence>MKKNILTWLVVGLFAVAGAGVAMAGEGPATIVLKAKKGDVTFAHHKHQARMDCGQCHHGVANGKRVPFKKGQAMKKCEECHNSSMANKKVNKPMKVFHENCKNCHKQHKAEGAPTKCNGCHKK</sequence>
<evidence type="ECO:0000256" key="1">
    <source>
        <dbReference type="ARBA" id="ARBA00022448"/>
    </source>
</evidence>
<keyword evidence="7" id="KW-0732">Signal</keyword>
<evidence type="ECO:0000256" key="5">
    <source>
        <dbReference type="ARBA" id="ARBA00023004"/>
    </source>
</evidence>
<reference evidence="9 10" key="1">
    <citation type="submission" date="2020-02" db="EMBL/GenBank/DDBJ databases">
        <title>Comparative genomics of sulfur disproportionating microorganisms.</title>
        <authorList>
            <person name="Ward L.M."/>
            <person name="Bertran E."/>
            <person name="Johnston D.T."/>
        </authorList>
    </citation>
    <scope>NUCLEOTIDE SEQUENCE [LARGE SCALE GENOMIC DNA]</scope>
    <source>
        <strain evidence="9 10">DSM 100025</strain>
    </source>
</reference>
<dbReference type="Gene3D" id="3.90.10.10">
    <property type="entry name" value="Cytochrome C3"/>
    <property type="match status" value="1"/>
</dbReference>
<feature type="domain" description="Class III cytochrome C" evidence="8">
    <location>
        <begin position="31"/>
        <end position="121"/>
    </location>
</feature>
<proteinExistence type="predicted"/>
<feature type="chain" id="PRO_5027019693" evidence="7">
    <location>
        <begin position="25"/>
        <end position="123"/>
    </location>
</feature>
<keyword evidence="3 6" id="KW-0479">Metal-binding</keyword>
<evidence type="ECO:0000313" key="10">
    <source>
        <dbReference type="Proteomes" id="UP000469346"/>
    </source>
</evidence>
<dbReference type="InterPro" id="IPR002322">
    <property type="entry name" value="Cyt_c_III"/>
</dbReference>
<evidence type="ECO:0000256" key="6">
    <source>
        <dbReference type="PIRSR" id="PIRSR602322-1"/>
    </source>
</evidence>
<feature type="binding site" description="axial binding residue" evidence="6">
    <location>
        <position position="58"/>
    </location>
    <ligand>
        <name>heme c</name>
        <dbReference type="ChEBI" id="CHEBI:61717"/>
        <label>1</label>
    </ligand>
    <ligandPart>
        <name>Fe</name>
        <dbReference type="ChEBI" id="CHEBI:18248"/>
    </ligandPart>
</feature>
<evidence type="ECO:0000256" key="4">
    <source>
        <dbReference type="ARBA" id="ARBA00022982"/>
    </source>
</evidence>
<accession>A0A6N9TL89</accession>
<dbReference type="EMBL" id="JAAGRR010000031">
    <property type="protein sequence ID" value="NDY42041.1"/>
    <property type="molecule type" value="Genomic_DNA"/>
</dbReference>
<evidence type="ECO:0000259" key="8">
    <source>
        <dbReference type="Pfam" id="PF02085"/>
    </source>
</evidence>
<keyword evidence="4" id="KW-0249">Electron transport</keyword>
<dbReference type="Pfam" id="PF02085">
    <property type="entry name" value="Cytochrom_CIII"/>
    <property type="match status" value="1"/>
</dbReference>
<feature type="binding site" description="axial binding residue" evidence="6">
    <location>
        <position position="57"/>
    </location>
    <ligand>
        <name>heme c</name>
        <dbReference type="ChEBI" id="CHEBI:61717"/>
        <label>1</label>
    </ligand>
    <ligandPart>
        <name>Fe</name>
        <dbReference type="ChEBI" id="CHEBI:18248"/>
    </ligandPart>
</feature>
<keyword evidence="2 6" id="KW-0349">Heme</keyword>
<evidence type="ECO:0000256" key="2">
    <source>
        <dbReference type="ARBA" id="ARBA00022617"/>
    </source>
</evidence>
<dbReference type="PRINTS" id="PR00609">
    <property type="entry name" value="CYTOCHROMEC3"/>
</dbReference>
<feature type="binding site" description="axial binding residue" evidence="6">
    <location>
        <position position="101"/>
    </location>
    <ligand>
        <name>heme c</name>
        <dbReference type="ChEBI" id="CHEBI:61717"/>
        <label>1</label>
    </ligand>
    <ligandPart>
        <name>Fe</name>
        <dbReference type="ChEBI" id="CHEBI:18248"/>
    </ligandPart>
</feature>
<keyword evidence="10" id="KW-1185">Reference proteome</keyword>
<dbReference type="AlphaFoldDB" id="A0A6N9TL89"/>
<dbReference type="InterPro" id="IPR036280">
    <property type="entry name" value="Multihaem_cyt_sf"/>
</dbReference>
<feature type="binding site" description="axial binding residue" evidence="6">
    <location>
        <position position="53"/>
    </location>
    <ligand>
        <name>heme c</name>
        <dbReference type="ChEBI" id="CHEBI:61717"/>
        <label>1</label>
    </ligand>
    <ligandPart>
        <name>Fe</name>
        <dbReference type="ChEBI" id="CHEBI:18248"/>
    </ligandPart>
</feature>
<organism evidence="9 10">
    <name type="scientific">Dissulfurirhabdus thermomarina</name>
    <dbReference type="NCBI Taxonomy" id="1765737"/>
    <lineage>
        <taxon>Bacteria</taxon>
        <taxon>Deltaproteobacteria</taxon>
        <taxon>Dissulfurirhabdaceae</taxon>
        <taxon>Dissulfurirhabdus</taxon>
    </lineage>
</organism>
<dbReference type="GO" id="GO:0020037">
    <property type="term" value="F:heme binding"/>
    <property type="evidence" value="ECO:0007669"/>
    <property type="project" value="InterPro"/>
</dbReference>
<keyword evidence="1" id="KW-0813">Transport</keyword>
<dbReference type="RefSeq" id="WP_163298190.1">
    <property type="nucleotide sequence ID" value="NZ_JAAGRR010000031.1"/>
</dbReference>
<name>A0A6N9TL89_DISTH</name>
<dbReference type="Proteomes" id="UP000469346">
    <property type="component" value="Unassembled WGS sequence"/>
</dbReference>
<feature type="binding site" description="axial binding residue" evidence="6">
    <location>
        <position position="47"/>
    </location>
    <ligand>
        <name>heme c</name>
        <dbReference type="ChEBI" id="CHEBI:61717"/>
        <label>1</label>
    </ligand>
    <ligandPart>
        <name>Fe</name>
        <dbReference type="ChEBI" id="CHEBI:18248"/>
    </ligandPart>
</feature>
<evidence type="ECO:0000256" key="7">
    <source>
        <dbReference type="SAM" id="SignalP"/>
    </source>
</evidence>
<keyword evidence="5 6" id="KW-0408">Iron</keyword>
<protein>
    <submittedName>
        <fullName evidence="9">Cytochrome c3 family protein</fullName>
    </submittedName>
</protein>
<dbReference type="GO" id="GO:0009055">
    <property type="term" value="F:electron transfer activity"/>
    <property type="evidence" value="ECO:0007669"/>
    <property type="project" value="InterPro"/>
</dbReference>
<feature type="binding site" description="axial binding residue" evidence="6">
    <location>
        <position position="104"/>
    </location>
    <ligand>
        <name>heme c</name>
        <dbReference type="ChEBI" id="CHEBI:61717"/>
        <label>1</label>
    </ligand>
    <ligandPart>
        <name>Fe</name>
        <dbReference type="ChEBI" id="CHEBI:18248"/>
    </ligandPart>
</feature>
<comment type="cofactor">
    <cofactor evidence="6">
        <name>heme c</name>
        <dbReference type="ChEBI" id="CHEBI:61717"/>
    </cofactor>
    <text evidence="6">Binds 4 heme c groups covalently per monomer.</text>
</comment>
<feature type="binding site" description="axial binding residue" evidence="6">
    <location>
        <position position="120"/>
    </location>
    <ligand>
        <name>heme c</name>
        <dbReference type="ChEBI" id="CHEBI:61717"/>
        <label>1</label>
    </ligand>
    <ligandPart>
        <name>Fe</name>
        <dbReference type="ChEBI" id="CHEBI:18248"/>
    </ligandPart>
</feature>
<feature type="binding site" description="axial binding residue" evidence="6">
    <location>
        <position position="105"/>
    </location>
    <ligand>
        <name>heme c</name>
        <dbReference type="ChEBI" id="CHEBI:61717"/>
        <label>1</label>
    </ligand>
    <ligandPart>
        <name>Fe</name>
        <dbReference type="ChEBI" id="CHEBI:18248"/>
    </ligandPart>
</feature>
<feature type="binding site" description="axial binding residue" evidence="6">
    <location>
        <position position="44"/>
    </location>
    <ligand>
        <name>heme c</name>
        <dbReference type="ChEBI" id="CHEBI:61717"/>
        <label>1</label>
    </ligand>
    <ligandPart>
        <name>Fe</name>
        <dbReference type="ChEBI" id="CHEBI:18248"/>
    </ligandPart>
</feature>
<feature type="binding site" description="axial binding residue" evidence="6">
    <location>
        <position position="56"/>
    </location>
    <ligand>
        <name>heme c</name>
        <dbReference type="ChEBI" id="CHEBI:61717"/>
        <label>1</label>
    </ligand>
    <ligandPart>
        <name>Fe</name>
        <dbReference type="ChEBI" id="CHEBI:18248"/>
    </ligandPart>
</feature>
<comment type="caution">
    <text evidence="9">The sequence shown here is derived from an EMBL/GenBank/DDBJ whole genome shotgun (WGS) entry which is preliminary data.</text>
</comment>